<accession>A0A2S5KTN7</accession>
<comment type="caution">
    <text evidence="3">The sequence shown here is derived from an EMBL/GenBank/DDBJ whole genome shotgun (WGS) entry which is preliminary data.</text>
</comment>
<dbReference type="EMBL" id="PRLP01000017">
    <property type="protein sequence ID" value="PPC78221.1"/>
    <property type="molecule type" value="Genomic_DNA"/>
</dbReference>
<dbReference type="Pfam" id="PF13670">
    <property type="entry name" value="PepSY_2"/>
    <property type="match status" value="1"/>
</dbReference>
<evidence type="ECO:0000313" key="3">
    <source>
        <dbReference type="EMBL" id="PPC78221.1"/>
    </source>
</evidence>
<feature type="signal peptide" evidence="1">
    <location>
        <begin position="1"/>
        <end position="22"/>
    </location>
</feature>
<evidence type="ECO:0000259" key="2">
    <source>
        <dbReference type="Pfam" id="PF13670"/>
    </source>
</evidence>
<name>A0A2S5KTN7_9PROT</name>
<dbReference type="InterPro" id="IPR025711">
    <property type="entry name" value="PepSY"/>
</dbReference>
<protein>
    <submittedName>
        <fullName evidence="3">Cytochrome B</fullName>
    </submittedName>
</protein>
<sequence length="90" mass="10046">MQLIKRVAAVAALSVLAGVAMADPQCTKAPQDKWMDQAVAKQKIADMGYKIKTFKVTKTHCYEIYGHDAAGKKVEIYFNPENLDKVKEED</sequence>
<organism evidence="3 4">
    <name type="scientific">Proteobacteria bacterium 228</name>
    <dbReference type="NCBI Taxonomy" id="2083153"/>
    <lineage>
        <taxon>Bacteria</taxon>
        <taxon>Pseudomonadati</taxon>
        <taxon>Pseudomonadota</taxon>
    </lineage>
</organism>
<proteinExistence type="predicted"/>
<feature type="chain" id="PRO_5015435689" evidence="1">
    <location>
        <begin position="23"/>
        <end position="90"/>
    </location>
</feature>
<dbReference type="OrthoDB" id="5625293at2"/>
<dbReference type="AlphaFoldDB" id="A0A2S5KTN7"/>
<reference evidence="3 4" key="1">
    <citation type="submission" date="2018-02" db="EMBL/GenBank/DDBJ databases">
        <title>novel marine gammaproteobacteria from coastal saline agro ecosystem.</title>
        <authorList>
            <person name="Krishnan R."/>
            <person name="Ramesh Kumar N."/>
        </authorList>
    </citation>
    <scope>NUCLEOTIDE SEQUENCE [LARGE SCALE GENOMIC DNA]</scope>
    <source>
        <strain evidence="3 4">228</strain>
    </source>
</reference>
<gene>
    <name evidence="3" type="ORF">C4K68_06185</name>
</gene>
<keyword evidence="1" id="KW-0732">Signal</keyword>
<evidence type="ECO:0000313" key="4">
    <source>
        <dbReference type="Proteomes" id="UP000238196"/>
    </source>
</evidence>
<evidence type="ECO:0000256" key="1">
    <source>
        <dbReference type="SAM" id="SignalP"/>
    </source>
</evidence>
<feature type="domain" description="PepSY" evidence="2">
    <location>
        <begin position="7"/>
        <end position="89"/>
    </location>
</feature>
<dbReference type="Proteomes" id="UP000238196">
    <property type="component" value="Unassembled WGS sequence"/>
</dbReference>